<keyword evidence="3" id="KW-1185">Reference proteome</keyword>
<keyword evidence="1" id="KW-0472">Membrane</keyword>
<reference evidence="3" key="1">
    <citation type="journal article" date="2019" name="Int. J. Syst. Evol. Microbiol.">
        <title>The Global Catalogue of Microorganisms (GCM) 10K type strain sequencing project: providing services to taxonomists for standard genome sequencing and annotation.</title>
        <authorList>
            <consortium name="The Broad Institute Genomics Platform"/>
            <consortium name="The Broad Institute Genome Sequencing Center for Infectious Disease"/>
            <person name="Wu L."/>
            <person name="Ma J."/>
        </authorList>
    </citation>
    <scope>NUCLEOTIDE SEQUENCE [LARGE SCALE GENOMIC DNA]</scope>
    <source>
        <strain evidence="3">KCTC 42899</strain>
    </source>
</reference>
<keyword evidence="1" id="KW-1133">Transmembrane helix</keyword>
<dbReference type="RefSeq" id="WP_374425722.1">
    <property type="nucleotide sequence ID" value="NZ_JBHRXJ010000003.1"/>
</dbReference>
<organism evidence="2 3">
    <name type="scientific">Paracoccus mangrovi</name>
    <dbReference type="NCBI Taxonomy" id="1715645"/>
    <lineage>
        <taxon>Bacteria</taxon>
        <taxon>Pseudomonadati</taxon>
        <taxon>Pseudomonadota</taxon>
        <taxon>Alphaproteobacteria</taxon>
        <taxon>Rhodobacterales</taxon>
        <taxon>Paracoccaceae</taxon>
        <taxon>Paracoccus</taxon>
    </lineage>
</organism>
<keyword evidence="1" id="KW-0812">Transmembrane</keyword>
<feature type="transmembrane region" description="Helical" evidence="1">
    <location>
        <begin position="54"/>
        <end position="76"/>
    </location>
</feature>
<feature type="transmembrane region" description="Helical" evidence="1">
    <location>
        <begin position="27"/>
        <end position="47"/>
    </location>
</feature>
<evidence type="ECO:0000313" key="2">
    <source>
        <dbReference type="EMBL" id="MFC3527550.1"/>
    </source>
</evidence>
<evidence type="ECO:0000256" key="1">
    <source>
        <dbReference type="SAM" id="Phobius"/>
    </source>
</evidence>
<accession>A0ABV7R0F1</accession>
<dbReference type="EMBL" id="JBHRXJ010000003">
    <property type="protein sequence ID" value="MFC3527550.1"/>
    <property type="molecule type" value="Genomic_DNA"/>
</dbReference>
<dbReference type="Proteomes" id="UP001595721">
    <property type="component" value="Unassembled WGS sequence"/>
</dbReference>
<gene>
    <name evidence="2" type="ORF">ACFOMH_05140</name>
</gene>
<feature type="transmembrane region" description="Helical" evidence="1">
    <location>
        <begin position="106"/>
        <end position="127"/>
    </location>
</feature>
<proteinExistence type="predicted"/>
<dbReference type="InterPro" id="IPR013901">
    <property type="entry name" value="Anthrone_oxy"/>
</dbReference>
<name>A0ABV7R0F1_9RHOB</name>
<evidence type="ECO:0000313" key="3">
    <source>
        <dbReference type="Proteomes" id="UP001595721"/>
    </source>
</evidence>
<comment type="caution">
    <text evidence="2">The sequence shown here is derived from an EMBL/GenBank/DDBJ whole genome shotgun (WGS) entry which is preliminary data.</text>
</comment>
<dbReference type="Pfam" id="PF08592">
    <property type="entry name" value="Anthrone_oxy"/>
    <property type="match status" value="1"/>
</dbReference>
<protein>
    <submittedName>
        <fullName evidence="2">Anthrone oxygenase family protein</fullName>
    </submittedName>
</protein>
<sequence>MPGLQMVPGSTGMAIMQSLNQFGANPLFGLGFWGGAILALVSAALALTSRCEGWVALFTGCMLYLIGGVLLSLVVITPLSDELAVLSPQSAHGAGVWLDYLRDWSLFNQMRTVLCMAAAGCALTPLVRMPMSYWRVAG</sequence>